<evidence type="ECO:0000313" key="2">
    <source>
        <dbReference type="EMBL" id="OBI46395.1"/>
    </source>
</evidence>
<name>A0A1A2Z823_9MYCO</name>
<gene>
    <name evidence="2" type="ORF">A5707_21440</name>
</gene>
<dbReference type="Proteomes" id="UP000093592">
    <property type="component" value="Unassembled WGS sequence"/>
</dbReference>
<dbReference type="AlphaFoldDB" id="A0A1A2Z823"/>
<accession>A0A1A2Z823</accession>
<dbReference type="SUPFAM" id="SSF140453">
    <property type="entry name" value="EsxAB dimer-like"/>
    <property type="match status" value="1"/>
</dbReference>
<dbReference type="InterPro" id="IPR036689">
    <property type="entry name" value="ESAT-6-like_sf"/>
</dbReference>
<comment type="similarity">
    <text evidence="1">Belongs to the WXG100 family.</text>
</comment>
<evidence type="ECO:0000256" key="1">
    <source>
        <dbReference type="RuleBase" id="RU362001"/>
    </source>
</evidence>
<dbReference type="Pfam" id="PF06013">
    <property type="entry name" value="WXG100"/>
    <property type="match status" value="1"/>
</dbReference>
<proteinExistence type="inferred from homology"/>
<dbReference type="NCBIfam" id="TIGR03930">
    <property type="entry name" value="WXG100_ESAT6"/>
    <property type="match status" value="1"/>
</dbReference>
<comment type="caution">
    <text evidence="2">The sequence shown here is derived from an EMBL/GenBank/DDBJ whole genome shotgun (WGS) entry which is preliminary data.</text>
</comment>
<protein>
    <recommendedName>
        <fullName evidence="1">ESAT-6-like protein</fullName>
    </recommendedName>
</protein>
<dbReference type="EMBL" id="LZKJ01000108">
    <property type="protein sequence ID" value="OBI46395.1"/>
    <property type="molecule type" value="Genomic_DNA"/>
</dbReference>
<organism evidence="2 3">
    <name type="scientific">Mycobacterium kyorinense</name>
    <dbReference type="NCBI Taxonomy" id="487514"/>
    <lineage>
        <taxon>Bacteria</taxon>
        <taxon>Bacillati</taxon>
        <taxon>Actinomycetota</taxon>
        <taxon>Actinomycetes</taxon>
        <taxon>Mycobacteriales</taxon>
        <taxon>Mycobacteriaceae</taxon>
        <taxon>Mycobacterium</taxon>
    </lineage>
</organism>
<evidence type="ECO:0000313" key="3">
    <source>
        <dbReference type="Proteomes" id="UP000093592"/>
    </source>
</evidence>
<dbReference type="InterPro" id="IPR010310">
    <property type="entry name" value="T7SS_ESAT-6-like"/>
</dbReference>
<reference evidence="3" key="1">
    <citation type="submission" date="2016-06" db="EMBL/GenBank/DDBJ databases">
        <authorList>
            <person name="Sutton G."/>
            <person name="Brinkac L."/>
            <person name="Sanka R."/>
            <person name="Adams M."/>
            <person name="Lau E."/>
            <person name="Sam S."/>
            <person name="Sreng N."/>
            <person name="Him V."/>
            <person name="Kerleguer A."/>
            <person name="Cheng S."/>
        </authorList>
    </citation>
    <scope>NUCLEOTIDE SEQUENCE [LARGE SCALE GENOMIC DNA]</scope>
    <source>
        <strain evidence="3">E861</strain>
    </source>
</reference>
<sequence>MGAPMEADPAVLATEASNFERIAGEIKGVMARVEGTAQELMPQLQGSAGNAAQAALARYNEAALAQVKELDDVTENLQQSNIHYTSTDEDQAAGVAAAMNF</sequence>
<dbReference type="Gene3D" id="1.10.287.1060">
    <property type="entry name" value="ESAT-6-like"/>
    <property type="match status" value="1"/>
</dbReference>
<dbReference type="RefSeq" id="WP_065014570.1">
    <property type="nucleotide sequence ID" value="NZ_LZKJ01000108.1"/>
</dbReference>